<dbReference type="Proteomes" id="UP000694404">
    <property type="component" value="Unplaced"/>
</dbReference>
<dbReference type="GO" id="GO:0006954">
    <property type="term" value="P:inflammatory response"/>
    <property type="evidence" value="ECO:0007669"/>
    <property type="project" value="UniProtKB-KW"/>
</dbReference>
<feature type="transmembrane region" description="Helical" evidence="9">
    <location>
        <begin position="463"/>
        <end position="484"/>
    </location>
</feature>
<proteinExistence type="predicted"/>
<keyword evidence="9" id="KW-0812">Transmembrane</keyword>
<dbReference type="InterPro" id="IPR039809">
    <property type="entry name" value="Chemokine_b/g/d"/>
</dbReference>
<keyword evidence="9" id="KW-0472">Membrane</keyword>
<evidence type="ECO:0000256" key="9">
    <source>
        <dbReference type="SAM" id="Phobius"/>
    </source>
</evidence>
<keyword evidence="7" id="KW-0395">Inflammatory response</keyword>
<keyword evidence="9" id="KW-1133">Transmembrane helix</keyword>
<evidence type="ECO:0000256" key="1">
    <source>
        <dbReference type="ARBA" id="ARBA00004613"/>
    </source>
</evidence>
<dbReference type="GO" id="GO:0048020">
    <property type="term" value="F:CCR chemokine receptor binding"/>
    <property type="evidence" value="ECO:0007669"/>
    <property type="project" value="TreeGrafter"/>
</dbReference>
<feature type="compositionally biased region" description="Polar residues" evidence="8">
    <location>
        <begin position="203"/>
        <end position="212"/>
    </location>
</feature>
<dbReference type="SUPFAM" id="SSF54117">
    <property type="entry name" value="Interleukin 8-like chemokines"/>
    <property type="match status" value="1"/>
</dbReference>
<dbReference type="PANTHER" id="PTHR12015:SF183">
    <property type="entry name" value="C-C MOTIF CHEMOKINE 3"/>
    <property type="match status" value="1"/>
</dbReference>
<comment type="subcellular location">
    <subcellularLocation>
        <location evidence="1">Secreted</location>
    </subcellularLocation>
</comment>
<feature type="compositionally biased region" description="Polar residues" evidence="8">
    <location>
        <begin position="233"/>
        <end position="270"/>
    </location>
</feature>
<keyword evidence="12" id="KW-1185">Reference proteome</keyword>
<evidence type="ECO:0000313" key="11">
    <source>
        <dbReference type="Ensembl" id="ENSCABP00000007317.1"/>
    </source>
</evidence>
<dbReference type="InterPro" id="IPR001811">
    <property type="entry name" value="Chemokine_IL8-like_dom"/>
</dbReference>
<dbReference type="GO" id="GO:0030335">
    <property type="term" value="P:positive regulation of cell migration"/>
    <property type="evidence" value="ECO:0007669"/>
    <property type="project" value="TreeGrafter"/>
</dbReference>
<dbReference type="Ensembl" id="ENSCABT00000007992.1">
    <property type="protein sequence ID" value="ENSCABP00000007317.1"/>
    <property type="gene ID" value="ENSCABG00000005536.1"/>
</dbReference>
<dbReference type="Pfam" id="PF00048">
    <property type="entry name" value="IL8"/>
    <property type="match status" value="1"/>
</dbReference>
<protein>
    <recommendedName>
        <fullName evidence="10">Chemokine interleukin-8-like domain-containing protein</fullName>
    </recommendedName>
</protein>
<dbReference type="GO" id="GO:0061844">
    <property type="term" value="P:antimicrobial humoral immune response mediated by antimicrobial peptide"/>
    <property type="evidence" value="ECO:0007669"/>
    <property type="project" value="TreeGrafter"/>
</dbReference>
<dbReference type="GO" id="GO:0008009">
    <property type="term" value="F:chemokine activity"/>
    <property type="evidence" value="ECO:0007669"/>
    <property type="project" value="InterPro"/>
</dbReference>
<dbReference type="GeneTree" id="ENSGT01030000235537"/>
<keyword evidence="3" id="KW-0202">Cytokine</keyword>
<reference evidence="11" key="2">
    <citation type="submission" date="2025-09" db="UniProtKB">
        <authorList>
            <consortium name="Ensembl"/>
        </authorList>
    </citation>
    <scope>IDENTIFICATION</scope>
</reference>
<keyword evidence="6" id="KW-1015">Disulfide bond</keyword>
<evidence type="ECO:0000256" key="3">
    <source>
        <dbReference type="ARBA" id="ARBA00022514"/>
    </source>
</evidence>
<name>A0A8C0GHK7_CHEAB</name>
<dbReference type="CDD" id="cd00272">
    <property type="entry name" value="Chemokine_CC"/>
    <property type="match status" value="1"/>
</dbReference>
<accession>A0A8C0GHK7</accession>
<dbReference type="PANTHER" id="PTHR12015">
    <property type="entry name" value="SMALL INDUCIBLE CYTOKINE A"/>
    <property type="match status" value="1"/>
</dbReference>
<dbReference type="GO" id="GO:0070098">
    <property type="term" value="P:chemokine-mediated signaling pathway"/>
    <property type="evidence" value="ECO:0007669"/>
    <property type="project" value="TreeGrafter"/>
</dbReference>
<feature type="region of interest" description="Disordered" evidence="8">
    <location>
        <begin position="343"/>
        <end position="400"/>
    </location>
</feature>
<dbReference type="GO" id="GO:0005615">
    <property type="term" value="C:extracellular space"/>
    <property type="evidence" value="ECO:0007669"/>
    <property type="project" value="UniProtKB-KW"/>
</dbReference>
<evidence type="ECO:0000256" key="8">
    <source>
        <dbReference type="SAM" id="MobiDB-lite"/>
    </source>
</evidence>
<feature type="domain" description="Chemokine interleukin-8-like" evidence="10">
    <location>
        <begin position="34"/>
        <end position="95"/>
    </location>
</feature>
<dbReference type="Gene3D" id="2.40.50.40">
    <property type="match status" value="1"/>
</dbReference>
<feature type="compositionally biased region" description="Polar residues" evidence="8">
    <location>
        <begin position="278"/>
        <end position="295"/>
    </location>
</feature>
<feature type="region of interest" description="Disordered" evidence="8">
    <location>
        <begin position="187"/>
        <end position="302"/>
    </location>
</feature>
<keyword evidence="4" id="KW-0964">Secreted</keyword>
<evidence type="ECO:0000256" key="6">
    <source>
        <dbReference type="ARBA" id="ARBA00023157"/>
    </source>
</evidence>
<reference evidence="11" key="1">
    <citation type="submission" date="2025-08" db="UniProtKB">
        <authorList>
            <consortium name="Ensembl"/>
        </authorList>
    </citation>
    <scope>IDENTIFICATION</scope>
</reference>
<organism evidence="11 12">
    <name type="scientific">Chelonoidis abingdonii</name>
    <name type="common">Abingdon island giant tortoise</name>
    <name type="synonym">Testudo abingdonii</name>
    <dbReference type="NCBI Taxonomy" id="106734"/>
    <lineage>
        <taxon>Eukaryota</taxon>
        <taxon>Metazoa</taxon>
        <taxon>Chordata</taxon>
        <taxon>Craniata</taxon>
        <taxon>Vertebrata</taxon>
        <taxon>Euteleostomi</taxon>
        <taxon>Archelosauria</taxon>
        <taxon>Testudinata</taxon>
        <taxon>Testudines</taxon>
        <taxon>Cryptodira</taxon>
        <taxon>Durocryptodira</taxon>
        <taxon>Testudinoidea</taxon>
        <taxon>Testudinidae</taxon>
        <taxon>Chelonoidis</taxon>
    </lineage>
</organism>
<evidence type="ECO:0000256" key="4">
    <source>
        <dbReference type="ARBA" id="ARBA00022525"/>
    </source>
</evidence>
<keyword evidence="5" id="KW-0732">Signal</keyword>
<feature type="compositionally biased region" description="Polar residues" evidence="8">
    <location>
        <begin position="345"/>
        <end position="357"/>
    </location>
</feature>
<keyword evidence="2" id="KW-0145">Chemotaxis</keyword>
<dbReference type="InterPro" id="IPR036048">
    <property type="entry name" value="Interleukin_8-like_sf"/>
</dbReference>
<evidence type="ECO:0000256" key="2">
    <source>
        <dbReference type="ARBA" id="ARBA00022500"/>
    </source>
</evidence>
<dbReference type="SMART" id="SM00199">
    <property type="entry name" value="SCY"/>
    <property type="match status" value="1"/>
</dbReference>
<sequence>LRPKSLPIPALLRPRHELILIFNFFFSLGQPKAHVKCKKLCTEFSQKQIPQRLLKTYRKTEPSCPKAAIIFVTQKNKEFCADPEAKWVKEAVQKLNQASAPLNPPLSSTVTSAVVQEGARVFHRLVGYAGSKPTQPSVPASPIHGAGTPVSHAVHRSVVRTEEPIVSILTVQETKRSSTKSFSALQETVTPSTVHPEPVADSSEVSIRSVTTPAADIPDSTSSRFHSVPTPVMKSSESFVESRNKSTGSTISPTTEISGTAPSRFNSDPTTVIKGSESPIQPTYNSVGSTRNQTAGGLASAPSRFISDAPSIVNGPEIAKLSPMFLTTPSLLKSVPNKPVIDLTSKGQVTENSTKKPTSVLKGSDATKGSTPHPTSPGGESSSVSPNSGDERDAVSDSTADARTGSYLSLLGKKDPPHSFPESISSTETSVLSVKSFPFQNRAEGPSDGPLVSSILPASRTHILSLALLASILGICSAAVWMYVKAKNCPGDSAKEVVQSLLFNQQGSRTNEYAMEAI</sequence>
<feature type="compositionally biased region" description="Polar residues" evidence="8">
    <location>
        <begin position="367"/>
        <end position="388"/>
    </location>
</feature>
<evidence type="ECO:0000256" key="7">
    <source>
        <dbReference type="ARBA" id="ARBA00023198"/>
    </source>
</evidence>
<dbReference type="AlphaFoldDB" id="A0A8C0GHK7"/>
<evidence type="ECO:0000256" key="5">
    <source>
        <dbReference type="ARBA" id="ARBA00022729"/>
    </source>
</evidence>
<evidence type="ECO:0000313" key="12">
    <source>
        <dbReference type="Proteomes" id="UP000694404"/>
    </source>
</evidence>
<dbReference type="FunFam" id="2.40.50.40:FF:000012">
    <property type="entry name" value="C-C motif chemokine"/>
    <property type="match status" value="1"/>
</dbReference>
<evidence type="ECO:0000259" key="10">
    <source>
        <dbReference type="SMART" id="SM00199"/>
    </source>
</evidence>
<dbReference type="OMA" id="QNQESCG"/>